<dbReference type="Gene3D" id="1.10.540.10">
    <property type="entry name" value="Acyl-CoA dehydrogenase/oxidase, N-terminal domain"/>
    <property type="match status" value="1"/>
</dbReference>
<dbReference type="Gene3D" id="1.20.140.10">
    <property type="entry name" value="Butyryl-CoA Dehydrogenase, subunit A, domain 3"/>
    <property type="match status" value="1"/>
</dbReference>
<evidence type="ECO:0000259" key="13">
    <source>
        <dbReference type="Pfam" id="PF02771"/>
    </source>
</evidence>
<comment type="catalytic activity">
    <reaction evidence="6">
        <text>3-(methylsulfanyl)propanoyl-CoA + oxidized [electron-transfer flavoprotein] + H(+) = 3-(methylsulfanyl)acryloyl-CoA + reduced [electron-transfer flavoprotein]</text>
        <dbReference type="Rhea" id="RHEA:52612"/>
        <dbReference type="Rhea" id="RHEA-COMP:10685"/>
        <dbReference type="Rhea" id="RHEA-COMP:10686"/>
        <dbReference type="ChEBI" id="CHEBI:15378"/>
        <dbReference type="ChEBI" id="CHEBI:57692"/>
        <dbReference type="ChEBI" id="CHEBI:58307"/>
        <dbReference type="ChEBI" id="CHEBI:82815"/>
        <dbReference type="ChEBI" id="CHEBI:84994"/>
        <dbReference type="EC" id="1.3.99.41"/>
    </reaction>
    <physiologicalReaction direction="left-to-right" evidence="6">
        <dbReference type="Rhea" id="RHEA:52613"/>
    </physiologicalReaction>
</comment>
<evidence type="ECO:0000259" key="11">
    <source>
        <dbReference type="Pfam" id="PF00441"/>
    </source>
</evidence>
<dbReference type="InterPro" id="IPR009100">
    <property type="entry name" value="AcylCoA_DH/oxidase_NM_dom_sf"/>
</dbReference>
<dbReference type="InterPro" id="IPR013786">
    <property type="entry name" value="AcylCoA_DH/ox_N"/>
</dbReference>
<dbReference type="EMBL" id="CP015583">
    <property type="protein sequence ID" value="APT55893.1"/>
    <property type="molecule type" value="Genomic_DNA"/>
</dbReference>
<dbReference type="InterPro" id="IPR009075">
    <property type="entry name" value="AcylCo_DH/oxidase_C"/>
</dbReference>
<proteinExistence type="inferred from homology"/>
<dbReference type="InterPro" id="IPR006091">
    <property type="entry name" value="Acyl-CoA_Oxase/DH_mid-dom"/>
</dbReference>
<evidence type="ECO:0000256" key="1">
    <source>
        <dbReference type="ARBA" id="ARBA00001974"/>
    </source>
</evidence>
<feature type="domain" description="Acetyl-CoA dehydrogenase-like C-terminal" evidence="14">
    <location>
        <begin position="467"/>
        <end position="590"/>
    </location>
</feature>
<comment type="similarity">
    <text evidence="2 10">Belongs to the acyl-CoA dehydrogenase family.</text>
</comment>
<dbReference type="RefSeq" id="WP_075796860.1">
    <property type="nucleotide sequence ID" value="NZ_CP015583.1"/>
</dbReference>
<dbReference type="Pfam" id="PF02770">
    <property type="entry name" value="Acyl-CoA_dh_M"/>
    <property type="match status" value="1"/>
</dbReference>
<keyword evidence="4 10" id="KW-0274">FAD</keyword>
<evidence type="ECO:0000256" key="8">
    <source>
        <dbReference type="ARBA" id="ARBA00066694"/>
    </source>
</evidence>
<dbReference type="Proteomes" id="UP000185494">
    <property type="component" value="Chromosome 1"/>
</dbReference>
<keyword evidence="3 10" id="KW-0285">Flavoprotein</keyword>
<evidence type="ECO:0000256" key="3">
    <source>
        <dbReference type="ARBA" id="ARBA00022630"/>
    </source>
</evidence>
<dbReference type="Pfam" id="PF00441">
    <property type="entry name" value="Acyl-CoA_dh_1"/>
    <property type="match status" value="1"/>
</dbReference>
<dbReference type="InterPro" id="IPR036250">
    <property type="entry name" value="AcylCo_DH-like_C"/>
</dbReference>
<dbReference type="PANTHER" id="PTHR42803">
    <property type="entry name" value="ACYL-COA DEHYDROGENASE"/>
    <property type="match status" value="1"/>
</dbReference>
<feature type="domain" description="Acyl-CoA dehydrogenase/oxidase N-terminal" evidence="13">
    <location>
        <begin position="44"/>
        <end position="157"/>
    </location>
</feature>
<evidence type="ECO:0000259" key="12">
    <source>
        <dbReference type="Pfam" id="PF02770"/>
    </source>
</evidence>
<dbReference type="InterPro" id="IPR025878">
    <property type="entry name" value="Acyl-CoA_dh-like_C_dom"/>
</dbReference>
<dbReference type="PANTHER" id="PTHR42803:SF1">
    <property type="entry name" value="BROAD-SPECIFICITY LINEAR ACYL-COA DEHYDROGENASE FADE5"/>
    <property type="match status" value="1"/>
</dbReference>
<evidence type="ECO:0000256" key="5">
    <source>
        <dbReference type="ARBA" id="ARBA00023002"/>
    </source>
</evidence>
<feature type="domain" description="Acyl-CoA oxidase/dehydrogenase middle" evidence="12">
    <location>
        <begin position="162"/>
        <end position="270"/>
    </location>
</feature>
<dbReference type="STRING" id="257708.RGI145_00950"/>
<protein>
    <recommendedName>
        <fullName evidence="9">3-methylmercaptopropionyl-CoA dehydrogenase</fullName>
        <ecNumber evidence="8">1.3.99.41</ecNumber>
    </recommendedName>
</protein>
<keyword evidence="5 10" id="KW-0560">Oxidoreductase</keyword>
<dbReference type="GO" id="GO:0016627">
    <property type="term" value="F:oxidoreductase activity, acting on the CH-CH group of donors"/>
    <property type="evidence" value="ECO:0007669"/>
    <property type="project" value="InterPro"/>
</dbReference>
<evidence type="ECO:0000256" key="7">
    <source>
        <dbReference type="ARBA" id="ARBA00058683"/>
    </source>
</evidence>
<gene>
    <name evidence="15" type="ORF">RGI145_00950</name>
</gene>
<evidence type="ECO:0000313" key="16">
    <source>
        <dbReference type="Proteomes" id="UP000185494"/>
    </source>
</evidence>
<evidence type="ECO:0000256" key="4">
    <source>
        <dbReference type="ARBA" id="ARBA00022827"/>
    </source>
</evidence>
<dbReference type="KEGG" id="rgi:RGI145_00950"/>
<dbReference type="FunFam" id="2.40.110.10:FF:000031">
    <property type="entry name" value="Acyl-CoA dehydrogenase, putative"/>
    <property type="match status" value="1"/>
</dbReference>
<evidence type="ECO:0000256" key="2">
    <source>
        <dbReference type="ARBA" id="ARBA00009347"/>
    </source>
</evidence>
<dbReference type="AlphaFoldDB" id="A0A1L7AAX8"/>
<comment type="function">
    <text evidence="7">Involved in the assimilation of dimethylsulphoniopropionate (DMSP), an important compound in the fixation of carbon in marine phytoplankton, by mediating the conversion of 3-(methylthio)propanoyl-CoA (MMPA-CoA) to 3-(methylthio)acryloyl-CoA (MTA-CoA).</text>
</comment>
<dbReference type="EC" id="1.3.99.41" evidence="8"/>
<accession>A0A1L7AAX8</accession>
<dbReference type="SUPFAM" id="SSF47203">
    <property type="entry name" value="Acyl-CoA dehydrogenase C-terminal domain-like"/>
    <property type="match status" value="1"/>
</dbReference>
<dbReference type="InterPro" id="IPR037069">
    <property type="entry name" value="AcylCoA_DH/ox_N_sf"/>
</dbReference>
<dbReference type="Pfam" id="PF12806">
    <property type="entry name" value="Acyl-CoA_dh_C"/>
    <property type="match status" value="1"/>
</dbReference>
<dbReference type="InterPro" id="IPR046373">
    <property type="entry name" value="Acyl-CoA_Oxase/DH_mid-dom_sf"/>
</dbReference>
<feature type="domain" description="Acyl-CoA dehydrogenase/oxidase C-terminal" evidence="11">
    <location>
        <begin position="282"/>
        <end position="452"/>
    </location>
</feature>
<dbReference type="InterPro" id="IPR052166">
    <property type="entry name" value="Diverse_Acyl-CoA_DH"/>
</dbReference>
<dbReference type="SUPFAM" id="SSF56645">
    <property type="entry name" value="Acyl-CoA dehydrogenase NM domain-like"/>
    <property type="match status" value="1"/>
</dbReference>
<evidence type="ECO:0000256" key="10">
    <source>
        <dbReference type="RuleBase" id="RU362125"/>
    </source>
</evidence>
<name>A0A1L7AAX8_9PROT</name>
<organism evidence="15 16">
    <name type="scientific">Roseomonas gilardii</name>
    <dbReference type="NCBI Taxonomy" id="257708"/>
    <lineage>
        <taxon>Bacteria</taxon>
        <taxon>Pseudomonadati</taxon>
        <taxon>Pseudomonadota</taxon>
        <taxon>Alphaproteobacteria</taxon>
        <taxon>Acetobacterales</taxon>
        <taxon>Roseomonadaceae</taxon>
        <taxon>Roseomonas</taxon>
    </lineage>
</organism>
<dbReference type="eggNOG" id="COG1960">
    <property type="taxonomic scope" value="Bacteria"/>
</dbReference>
<comment type="cofactor">
    <cofactor evidence="1 10">
        <name>FAD</name>
        <dbReference type="ChEBI" id="CHEBI:57692"/>
    </cofactor>
</comment>
<dbReference type="GO" id="GO:0050660">
    <property type="term" value="F:flavin adenine dinucleotide binding"/>
    <property type="evidence" value="ECO:0007669"/>
    <property type="project" value="InterPro"/>
</dbReference>
<dbReference type="Gene3D" id="2.40.110.10">
    <property type="entry name" value="Butyryl-CoA Dehydrogenase, subunit A, domain 2"/>
    <property type="match status" value="1"/>
</dbReference>
<sequence length="594" mass="64807">MPSYKAPLRDMRFLLGEIVAMDRLRALPGCEEMQPDLIDPVMEEAAKLCEEVLFPINRPGDEEGCHYENGVVRTPKGFREAYDAFREGGWTAMACDPAYGGQGIPRTISLLFEEMICSANLAFSLYPGLSHGAYTALHTHGSPEMKDLYLPKLVSGEWSGTMCLTEPHCGTDLGLIRTRAVPAGDGSYRVNGTKIFISAGEHDLTGNIVHFVLAKLPDAPPGVKGISMFLVPKFLPDEDGRVGQRNGVSCASIEHKMGIKASATCVMNFDGAKGWLVGAPHKGLRTMFTMMNEERLSVGVQGLGIAEVSYQNAVAYARERLQGRALGGTKYPDKPADPILVHPDVRRMLLTMRAYTEGCRALGVAVAFQHDIATRHPEPEERLAAEDHVALMTPIVKALFTDLGTLCANHGMQVMGGHGYIREWGMEQYVRDARIAQIYEGTNGIQALDLAGRKMPAHAGRYLRRFFHPVLAFIEQYGEDERMGEFILPLSKAFGRLQQCTAELARRGLSDPTEIGAGATDYLRLFGLTALAHQWALMAEAALRGDGGETPEFYAAKLATARFFMQRLLPETGALASAILAGGGSMMAFDDAAF</sequence>
<dbReference type="Pfam" id="PF02771">
    <property type="entry name" value="Acyl-CoA_dh_N"/>
    <property type="match status" value="1"/>
</dbReference>
<evidence type="ECO:0000256" key="6">
    <source>
        <dbReference type="ARBA" id="ARBA00051388"/>
    </source>
</evidence>
<evidence type="ECO:0000259" key="14">
    <source>
        <dbReference type="Pfam" id="PF12806"/>
    </source>
</evidence>
<reference evidence="15 16" key="1">
    <citation type="submission" date="2016-05" db="EMBL/GenBank/DDBJ databases">
        <title>Complete Genome and Methylome Analysis of Psychrotrophic Bacterial Isolates from Antarctic Lake Untersee.</title>
        <authorList>
            <person name="Fomenkov A."/>
            <person name="Akimov V.N."/>
            <person name="Vasilyeva L.V."/>
            <person name="Andersen D."/>
            <person name="Vincze T."/>
            <person name="Roberts R.J."/>
        </authorList>
    </citation>
    <scope>NUCLEOTIDE SEQUENCE [LARGE SCALE GENOMIC DNA]</scope>
    <source>
        <strain evidence="15 16">U14-5</strain>
    </source>
</reference>
<evidence type="ECO:0000256" key="9">
    <source>
        <dbReference type="ARBA" id="ARBA00069043"/>
    </source>
</evidence>
<evidence type="ECO:0000313" key="15">
    <source>
        <dbReference type="EMBL" id="APT55893.1"/>
    </source>
</evidence>